<feature type="compositionally biased region" description="Basic residues" evidence="1">
    <location>
        <begin position="167"/>
        <end position="177"/>
    </location>
</feature>
<evidence type="ECO:0000256" key="1">
    <source>
        <dbReference type="SAM" id="MobiDB-lite"/>
    </source>
</evidence>
<feature type="region of interest" description="Disordered" evidence="1">
    <location>
        <begin position="1"/>
        <end position="22"/>
    </location>
</feature>
<feature type="non-terminal residue" evidence="2">
    <location>
        <position position="1"/>
    </location>
</feature>
<dbReference type="EMBL" id="CAUYUJ010010037">
    <property type="protein sequence ID" value="CAK0828444.1"/>
    <property type="molecule type" value="Genomic_DNA"/>
</dbReference>
<keyword evidence="3" id="KW-1185">Reference proteome</keyword>
<proteinExistence type="predicted"/>
<protein>
    <recommendedName>
        <fullName evidence="4">Centrosomal protein of 162 kDa</fullName>
    </recommendedName>
</protein>
<gene>
    <name evidence="2" type="ORF">PCOR1329_LOCUS27654</name>
</gene>
<evidence type="ECO:0000313" key="3">
    <source>
        <dbReference type="Proteomes" id="UP001189429"/>
    </source>
</evidence>
<reference evidence="2" key="1">
    <citation type="submission" date="2023-10" db="EMBL/GenBank/DDBJ databases">
        <authorList>
            <person name="Chen Y."/>
            <person name="Shah S."/>
            <person name="Dougan E. K."/>
            <person name="Thang M."/>
            <person name="Chan C."/>
        </authorList>
    </citation>
    <scope>NUCLEOTIDE SEQUENCE [LARGE SCALE GENOMIC DNA]</scope>
</reference>
<sequence length="177" mass="19741">QEAPPEESAEPQGGARSRRSEARDMLQNIDERLEALQDEIDFREARVAQAQEQARLQAAAAGSLEEELVALPAEDARELLRRFCEKMVGLRQREKDTSTRLAVVMAQLKEKGWQASELQHGCRRQDESSARALEAQRWAHEAEVRALRRELEEARRGAPASGDASPHTRHGAAARAG</sequence>
<feature type="region of interest" description="Disordered" evidence="1">
    <location>
        <begin position="149"/>
        <end position="177"/>
    </location>
</feature>
<evidence type="ECO:0000313" key="2">
    <source>
        <dbReference type="EMBL" id="CAK0828444.1"/>
    </source>
</evidence>
<name>A0ABN9SAA5_9DINO</name>
<comment type="caution">
    <text evidence="2">The sequence shown here is derived from an EMBL/GenBank/DDBJ whole genome shotgun (WGS) entry which is preliminary data.</text>
</comment>
<dbReference type="Proteomes" id="UP001189429">
    <property type="component" value="Unassembled WGS sequence"/>
</dbReference>
<accession>A0ABN9SAA5</accession>
<feature type="non-terminal residue" evidence="2">
    <location>
        <position position="177"/>
    </location>
</feature>
<evidence type="ECO:0008006" key="4">
    <source>
        <dbReference type="Google" id="ProtNLM"/>
    </source>
</evidence>
<organism evidence="2 3">
    <name type="scientific">Prorocentrum cordatum</name>
    <dbReference type="NCBI Taxonomy" id="2364126"/>
    <lineage>
        <taxon>Eukaryota</taxon>
        <taxon>Sar</taxon>
        <taxon>Alveolata</taxon>
        <taxon>Dinophyceae</taxon>
        <taxon>Prorocentrales</taxon>
        <taxon>Prorocentraceae</taxon>
        <taxon>Prorocentrum</taxon>
    </lineage>
</organism>